<gene>
    <name evidence="2" type="ORF">WJX73_008657</name>
</gene>
<organism evidence="2 3">
    <name type="scientific">Symbiochloris irregularis</name>
    <dbReference type="NCBI Taxonomy" id="706552"/>
    <lineage>
        <taxon>Eukaryota</taxon>
        <taxon>Viridiplantae</taxon>
        <taxon>Chlorophyta</taxon>
        <taxon>core chlorophytes</taxon>
        <taxon>Trebouxiophyceae</taxon>
        <taxon>Trebouxiales</taxon>
        <taxon>Trebouxiaceae</taxon>
        <taxon>Symbiochloris</taxon>
    </lineage>
</organism>
<dbReference type="EMBL" id="JALJOQ010000086">
    <property type="protein sequence ID" value="KAK9799842.1"/>
    <property type="molecule type" value="Genomic_DNA"/>
</dbReference>
<protein>
    <submittedName>
        <fullName evidence="2">Uncharacterized protein</fullName>
    </submittedName>
</protein>
<evidence type="ECO:0000313" key="2">
    <source>
        <dbReference type="EMBL" id="KAK9799842.1"/>
    </source>
</evidence>
<feature type="region of interest" description="Disordered" evidence="1">
    <location>
        <begin position="142"/>
        <end position="162"/>
    </location>
</feature>
<feature type="compositionally biased region" description="Polar residues" evidence="1">
    <location>
        <begin position="22"/>
        <end position="51"/>
    </location>
</feature>
<dbReference type="Proteomes" id="UP001465755">
    <property type="component" value="Unassembled WGS sequence"/>
</dbReference>
<feature type="region of interest" description="Disordered" evidence="1">
    <location>
        <begin position="81"/>
        <end position="101"/>
    </location>
</feature>
<accession>A0AAW1NZ07</accession>
<name>A0AAW1NZ07_9CHLO</name>
<sequence>MGVASPASAADASRTKARDRSGNNARQANGQGSRHQDASDNSVGTVNSSLLATLEREELVARVARLEEDIKTREKSVTDLHKLMKQERRRHAETREDKDHYRRHHEIVGARASTLDEKGQRFPTRIQCTDPHTGFGAHWRAVPAQSQQKSAAEAVTPGAAPA</sequence>
<feature type="region of interest" description="Disordered" evidence="1">
    <location>
        <begin position="1"/>
        <end position="51"/>
    </location>
</feature>
<reference evidence="2 3" key="1">
    <citation type="journal article" date="2024" name="Nat. Commun.">
        <title>Phylogenomics reveals the evolutionary origins of lichenization in chlorophyte algae.</title>
        <authorList>
            <person name="Puginier C."/>
            <person name="Libourel C."/>
            <person name="Otte J."/>
            <person name="Skaloud P."/>
            <person name="Haon M."/>
            <person name="Grisel S."/>
            <person name="Petersen M."/>
            <person name="Berrin J.G."/>
            <person name="Delaux P.M."/>
            <person name="Dal Grande F."/>
            <person name="Keller J."/>
        </authorList>
    </citation>
    <scope>NUCLEOTIDE SEQUENCE [LARGE SCALE GENOMIC DNA]</scope>
    <source>
        <strain evidence="2 3">SAG 2036</strain>
    </source>
</reference>
<comment type="caution">
    <text evidence="2">The sequence shown here is derived from an EMBL/GenBank/DDBJ whole genome shotgun (WGS) entry which is preliminary data.</text>
</comment>
<feature type="compositionally biased region" description="Low complexity" evidence="1">
    <location>
        <begin position="151"/>
        <end position="162"/>
    </location>
</feature>
<proteinExistence type="predicted"/>
<keyword evidence="3" id="KW-1185">Reference proteome</keyword>
<evidence type="ECO:0000313" key="3">
    <source>
        <dbReference type="Proteomes" id="UP001465755"/>
    </source>
</evidence>
<dbReference type="AlphaFoldDB" id="A0AAW1NZ07"/>
<evidence type="ECO:0000256" key="1">
    <source>
        <dbReference type="SAM" id="MobiDB-lite"/>
    </source>
</evidence>